<evidence type="ECO:0000256" key="1">
    <source>
        <dbReference type="ARBA" id="ARBA00001971"/>
    </source>
</evidence>
<evidence type="ECO:0000256" key="9">
    <source>
        <dbReference type="RuleBase" id="RU000461"/>
    </source>
</evidence>
<evidence type="ECO:0000256" key="8">
    <source>
        <dbReference type="PIRSR" id="PIRSR602403-1"/>
    </source>
</evidence>
<evidence type="ECO:0000256" key="7">
    <source>
        <dbReference type="ARBA" id="ARBA00023033"/>
    </source>
</evidence>
<keyword evidence="5 9" id="KW-0560">Oxidoreductase</keyword>
<dbReference type="Proteomes" id="UP001232148">
    <property type="component" value="Unassembled WGS sequence"/>
</dbReference>
<dbReference type="InterPro" id="IPR036396">
    <property type="entry name" value="Cyt_P450_sf"/>
</dbReference>
<dbReference type="EMBL" id="MU842949">
    <property type="protein sequence ID" value="KAK2024954.1"/>
    <property type="molecule type" value="Genomic_DNA"/>
</dbReference>
<evidence type="ECO:0000256" key="4">
    <source>
        <dbReference type="ARBA" id="ARBA00022723"/>
    </source>
</evidence>
<dbReference type="Gene3D" id="1.10.630.10">
    <property type="entry name" value="Cytochrome P450"/>
    <property type="match status" value="1"/>
</dbReference>
<feature type="binding site" description="axial binding residue" evidence="8">
    <location>
        <position position="440"/>
    </location>
    <ligand>
        <name>heme</name>
        <dbReference type="ChEBI" id="CHEBI:30413"/>
    </ligand>
    <ligandPart>
        <name>Fe</name>
        <dbReference type="ChEBI" id="CHEBI:18248"/>
    </ligandPart>
</feature>
<dbReference type="InterPro" id="IPR002403">
    <property type="entry name" value="Cyt_P450_E_grp-IV"/>
</dbReference>
<name>A0AAD9HBB0_9PEZI</name>
<dbReference type="SUPFAM" id="SSF48264">
    <property type="entry name" value="Cytochrome P450"/>
    <property type="match status" value="1"/>
</dbReference>
<keyword evidence="4 8" id="KW-0479">Metal-binding</keyword>
<dbReference type="AlphaFoldDB" id="A0AAD9HBB0"/>
<evidence type="ECO:0000313" key="11">
    <source>
        <dbReference type="EMBL" id="KAK2024954.1"/>
    </source>
</evidence>
<keyword evidence="7 9" id="KW-0503">Monooxygenase</keyword>
<dbReference type="InterPro" id="IPR001128">
    <property type="entry name" value="Cyt_P450"/>
</dbReference>
<evidence type="ECO:0000256" key="10">
    <source>
        <dbReference type="SAM" id="Phobius"/>
    </source>
</evidence>
<evidence type="ECO:0000256" key="3">
    <source>
        <dbReference type="ARBA" id="ARBA00022617"/>
    </source>
</evidence>
<proteinExistence type="inferred from homology"/>
<keyword evidence="6 8" id="KW-0408">Iron</keyword>
<dbReference type="GO" id="GO:0005506">
    <property type="term" value="F:iron ion binding"/>
    <property type="evidence" value="ECO:0007669"/>
    <property type="project" value="InterPro"/>
</dbReference>
<keyword evidence="3 8" id="KW-0349">Heme</keyword>
<dbReference type="PRINTS" id="PR00465">
    <property type="entry name" value="EP450IV"/>
</dbReference>
<keyword evidence="10" id="KW-0472">Membrane</keyword>
<dbReference type="PANTHER" id="PTHR46206">
    <property type="entry name" value="CYTOCHROME P450"/>
    <property type="match status" value="1"/>
</dbReference>
<keyword evidence="10" id="KW-0812">Transmembrane</keyword>
<evidence type="ECO:0000256" key="6">
    <source>
        <dbReference type="ARBA" id="ARBA00023004"/>
    </source>
</evidence>
<comment type="cofactor">
    <cofactor evidence="1 8">
        <name>heme</name>
        <dbReference type="ChEBI" id="CHEBI:30413"/>
    </cofactor>
</comment>
<comment type="similarity">
    <text evidence="2 9">Belongs to the cytochrome P450 family.</text>
</comment>
<dbReference type="Pfam" id="PF00067">
    <property type="entry name" value="p450"/>
    <property type="match status" value="1"/>
</dbReference>
<accession>A0AAD9HBB0</accession>
<gene>
    <name evidence="11" type="ORF">LX32DRAFT_704416</name>
</gene>
<dbReference type="PANTHER" id="PTHR46206:SF2">
    <property type="entry name" value="CYTOCHROME P450 MONOOXYGENASE AUSG-RELATED"/>
    <property type="match status" value="1"/>
</dbReference>
<dbReference type="InterPro" id="IPR017972">
    <property type="entry name" value="Cyt_P450_CS"/>
</dbReference>
<feature type="transmembrane region" description="Helical" evidence="10">
    <location>
        <begin position="7"/>
        <end position="28"/>
    </location>
</feature>
<protein>
    <submittedName>
        <fullName evidence="11">Trichothecene C-8 hydroxylase</fullName>
    </submittedName>
</protein>
<keyword evidence="12" id="KW-1185">Reference proteome</keyword>
<dbReference type="CDD" id="cd11041">
    <property type="entry name" value="CYP503A1-like"/>
    <property type="match status" value="1"/>
</dbReference>
<dbReference type="GO" id="GO:0016705">
    <property type="term" value="F:oxidoreductase activity, acting on paired donors, with incorporation or reduction of molecular oxygen"/>
    <property type="evidence" value="ECO:0007669"/>
    <property type="project" value="InterPro"/>
</dbReference>
<keyword evidence="10" id="KW-1133">Transmembrane helix</keyword>
<organism evidence="11 12">
    <name type="scientific">Colletotrichum zoysiae</name>
    <dbReference type="NCBI Taxonomy" id="1216348"/>
    <lineage>
        <taxon>Eukaryota</taxon>
        <taxon>Fungi</taxon>
        <taxon>Dikarya</taxon>
        <taxon>Ascomycota</taxon>
        <taxon>Pezizomycotina</taxon>
        <taxon>Sordariomycetes</taxon>
        <taxon>Hypocreomycetidae</taxon>
        <taxon>Glomerellales</taxon>
        <taxon>Glomerellaceae</taxon>
        <taxon>Colletotrichum</taxon>
        <taxon>Colletotrichum graminicola species complex</taxon>
    </lineage>
</organism>
<reference evidence="11" key="1">
    <citation type="submission" date="2021-06" db="EMBL/GenBank/DDBJ databases">
        <title>Comparative genomics, transcriptomics and evolutionary studies reveal genomic signatures of adaptation to plant cell wall in hemibiotrophic fungi.</title>
        <authorList>
            <consortium name="DOE Joint Genome Institute"/>
            <person name="Baroncelli R."/>
            <person name="Diaz J.F."/>
            <person name="Benocci T."/>
            <person name="Peng M."/>
            <person name="Battaglia E."/>
            <person name="Haridas S."/>
            <person name="Andreopoulos W."/>
            <person name="Labutti K."/>
            <person name="Pangilinan J."/>
            <person name="Floch G.L."/>
            <person name="Makela M.R."/>
            <person name="Henrissat B."/>
            <person name="Grigoriev I.V."/>
            <person name="Crouch J.A."/>
            <person name="De Vries R.P."/>
            <person name="Sukno S.A."/>
            <person name="Thon M.R."/>
        </authorList>
    </citation>
    <scope>NUCLEOTIDE SEQUENCE</scope>
    <source>
        <strain evidence="11">MAFF235873</strain>
    </source>
</reference>
<evidence type="ECO:0000313" key="12">
    <source>
        <dbReference type="Proteomes" id="UP001232148"/>
    </source>
</evidence>
<evidence type="ECO:0000256" key="2">
    <source>
        <dbReference type="ARBA" id="ARBA00010617"/>
    </source>
</evidence>
<dbReference type="GO" id="GO:0004497">
    <property type="term" value="F:monooxygenase activity"/>
    <property type="evidence" value="ECO:0007669"/>
    <property type="project" value="UniProtKB-KW"/>
</dbReference>
<comment type="caution">
    <text evidence="11">The sequence shown here is derived from an EMBL/GenBank/DDBJ whole genome shotgun (WGS) entry which is preliminary data.</text>
</comment>
<dbReference type="PROSITE" id="PS00086">
    <property type="entry name" value="CYTOCHROME_P450"/>
    <property type="match status" value="1"/>
</dbReference>
<dbReference type="GO" id="GO:0020037">
    <property type="term" value="F:heme binding"/>
    <property type="evidence" value="ECO:0007669"/>
    <property type="project" value="InterPro"/>
</dbReference>
<evidence type="ECO:0000256" key="5">
    <source>
        <dbReference type="ARBA" id="ARBA00023002"/>
    </source>
</evidence>
<sequence>MSLPITLDLGLIPYLSTAILALIVWFSFERPKTANFPLINKKREPFDIAGINLVRNWLVKNGDQPVNVTSDTGPFTILPPKYGQELRDKPELNFATLNYIKFHGGIPGFEAFLQGTRPISAKVVSTYMTRSLATITKPVAEEVSVALEDLYPKSKDWQEIAPGELNMLLTTRATARIFLGEGVCRDMNWVKTSCEYTGAIFFAADKLRAWPAILRPIVHWFLPSCIYTRSVLKRARDIIEPVLDKRRQSIQQLVAQGKPTADFNAAPEWFEQASNGGQFEYDPVAAQLFLAVGANHSTADLLTQTMLQIALHPRYIEPLCEEIRATILHHGWTHNALLKMELMDSVLKESQRLKPTDLFTMRRLVTKDMTLSDGTFFPKSSMLSVSALRMWDSAVFDNAEKFDGYRWLRMRQNDTTKQNYAQFVAVSLDHMGFGFGQHACPGRFFASNVIKAMLSHLLLKYEWKLADPSRPIKHQEWGGTLRVDPELRLLVRKRAKPVDI</sequence>